<evidence type="ECO:0000256" key="3">
    <source>
        <dbReference type="SAM" id="Phobius"/>
    </source>
</evidence>
<dbReference type="RefSeq" id="WP_061970792.1">
    <property type="nucleotide sequence ID" value="NZ_FMAV01000001.1"/>
</dbReference>
<protein>
    <submittedName>
        <fullName evidence="4">Stage V sporulation protein AF</fullName>
    </submittedName>
</protein>
<sequence length="493" mass="55530">MQESKERQKTPISKKIQENEHELKSRLGIGVSFDVGVRKLHVLKKEVQIYYCTGLCDSLFIIEIMREIMDMDHGHRAPSNVKEILHDHLSHQQVELTDNLEIAIDRMLSGLISVFLEGEDQAFIVDVRSYPGRQPEEPDTEKVVRGSRDGYTENIIINTALTRRRIRDERLRHEIMQVGKRSKTDICISYIEDIADPGLVDLVKQELQSIDIDGIPMADKTIEEFLVKQGWDPFPLVRYTERPDVAAQHLMEGHVLVITDTSPSVIITPTTYFHHVQHAEEFRQTPMVGAFIRWVRFTGIIASLLLLPLWYLYATQEGLLPSNIDFIGPNKTTNIPLFLQIVFAEIGIEILRVAAIHTPSPLSTAMGLIAAVLIGQIAIDVGLFVPEVILYVSVSAIGGFSTPSYELSVANKMLRLVLLVLTAIFHVPGLVVGATLLLLYLAFVKNLNTPYLWPFIPFNAKAFVQIMIRLAVPLSKVRPSIVHPQNSKKQPTS</sequence>
<keyword evidence="3" id="KW-0812">Transmembrane</keyword>
<organism evidence="4 5">
    <name type="scientific">Fictibacillus enclensis</name>
    <dbReference type="NCBI Taxonomy" id="1017270"/>
    <lineage>
        <taxon>Bacteria</taxon>
        <taxon>Bacillati</taxon>
        <taxon>Bacillota</taxon>
        <taxon>Bacilli</taxon>
        <taxon>Bacillales</taxon>
        <taxon>Fictibacillaceae</taxon>
        <taxon>Fictibacillus</taxon>
    </lineage>
</organism>
<comment type="caution">
    <text evidence="4">The sequence shown here is derived from an EMBL/GenBank/DDBJ whole genome shotgun (WGS) entry which is preliminary data.</text>
</comment>
<reference evidence="4 5" key="1">
    <citation type="journal article" date="2014" name="Antonie Van Leeuwenhoek">
        <title>Fictibacillus enclensis sp. nov., isolated from marine sediment.</title>
        <authorList>
            <person name="Dastager S.G."/>
            <person name="Mawlankar R."/>
            <person name="Srinivasan K."/>
            <person name="Tang S.K."/>
            <person name="Lee J.C."/>
            <person name="Ramana V.V."/>
            <person name="Shouche Y.S."/>
        </authorList>
    </citation>
    <scope>NUCLEOTIDE SEQUENCE [LARGE SCALE GENOMIC DNA]</scope>
    <source>
        <strain evidence="4 5">NIO-1003</strain>
    </source>
</reference>
<evidence type="ECO:0000256" key="2">
    <source>
        <dbReference type="ARBA" id="ARBA00023136"/>
    </source>
</evidence>
<proteinExistence type="inferred from homology"/>
<dbReference type="OrthoDB" id="9772630at2"/>
<dbReference type="Pfam" id="PF03323">
    <property type="entry name" value="GerA"/>
    <property type="match status" value="1"/>
</dbReference>
<evidence type="ECO:0000313" key="4">
    <source>
        <dbReference type="EMBL" id="KSU85636.1"/>
    </source>
</evidence>
<keyword evidence="3" id="KW-1133">Transmembrane helix</keyword>
<dbReference type="InterPro" id="IPR050768">
    <property type="entry name" value="UPF0353/GerABKA_families"/>
</dbReference>
<dbReference type="PANTHER" id="PTHR22550:SF9">
    <property type="entry name" value="STAGE V SPORULATION PROTEIN AF"/>
    <property type="match status" value="1"/>
</dbReference>
<dbReference type="EMBL" id="LNQN01000001">
    <property type="protein sequence ID" value="KSU85636.1"/>
    <property type="molecule type" value="Genomic_DNA"/>
</dbReference>
<feature type="transmembrane region" description="Helical" evidence="3">
    <location>
        <begin position="294"/>
        <end position="313"/>
    </location>
</feature>
<accession>A0A0V8JF33</accession>
<dbReference type="PIRSF" id="PIRSF005690">
    <property type="entry name" value="GerBA"/>
    <property type="match status" value="1"/>
</dbReference>
<evidence type="ECO:0000313" key="5">
    <source>
        <dbReference type="Proteomes" id="UP000054099"/>
    </source>
</evidence>
<name>A0A0V8JF33_9BACL</name>
<dbReference type="PANTHER" id="PTHR22550">
    <property type="entry name" value="SPORE GERMINATION PROTEIN"/>
    <property type="match status" value="1"/>
</dbReference>
<keyword evidence="2 3" id="KW-0472">Membrane</keyword>
<dbReference type="GO" id="GO:0005886">
    <property type="term" value="C:plasma membrane"/>
    <property type="evidence" value="ECO:0007669"/>
    <property type="project" value="UniProtKB-SubCell"/>
</dbReference>
<dbReference type="AlphaFoldDB" id="A0A0V8JF33"/>
<dbReference type="InterPro" id="IPR004995">
    <property type="entry name" value="Spore_Ger"/>
</dbReference>
<dbReference type="GO" id="GO:0009847">
    <property type="term" value="P:spore germination"/>
    <property type="evidence" value="ECO:0007669"/>
    <property type="project" value="UniProtKB-UniRule"/>
</dbReference>
<comment type="similarity">
    <text evidence="1">Belongs to the GerABKA family.</text>
</comment>
<gene>
    <name evidence="4" type="ORF">AS030_09105</name>
</gene>
<dbReference type="Proteomes" id="UP000054099">
    <property type="component" value="Unassembled WGS sequence"/>
</dbReference>
<feature type="transmembrane region" description="Helical" evidence="3">
    <location>
        <begin position="455"/>
        <end position="472"/>
    </location>
</feature>
<keyword evidence="5" id="KW-1185">Reference proteome</keyword>
<feature type="transmembrane region" description="Helical" evidence="3">
    <location>
        <begin position="362"/>
        <end position="382"/>
    </location>
</feature>
<evidence type="ECO:0000256" key="1">
    <source>
        <dbReference type="ARBA" id="ARBA00005278"/>
    </source>
</evidence>
<feature type="transmembrane region" description="Helical" evidence="3">
    <location>
        <begin position="417"/>
        <end position="443"/>
    </location>
</feature>
<feature type="transmembrane region" description="Helical" evidence="3">
    <location>
        <begin position="333"/>
        <end position="355"/>
    </location>
</feature>